<keyword evidence="8 12" id="KW-1133">Transmembrane helix</keyword>
<dbReference type="PROSITE" id="PS50939">
    <property type="entry name" value="CYTOCHROME_B561"/>
    <property type="match status" value="1"/>
</dbReference>
<evidence type="ECO:0000256" key="6">
    <source>
        <dbReference type="ARBA" id="ARBA00022723"/>
    </source>
</evidence>
<keyword evidence="7" id="KW-0249">Electron transport</keyword>
<keyword evidence="6" id="KW-0479">Metal-binding</keyword>
<feature type="transmembrane region" description="Helical" evidence="12">
    <location>
        <begin position="94"/>
        <end position="113"/>
    </location>
</feature>
<name>A0AAD9Q355_ACRCE</name>
<keyword evidence="3" id="KW-0813">Transport</keyword>
<evidence type="ECO:0000313" key="15">
    <source>
        <dbReference type="Proteomes" id="UP001249851"/>
    </source>
</evidence>
<dbReference type="AlphaFoldDB" id="A0AAD9Q355"/>
<dbReference type="SMART" id="SM00665">
    <property type="entry name" value="B561"/>
    <property type="match status" value="1"/>
</dbReference>
<evidence type="ECO:0000256" key="1">
    <source>
        <dbReference type="ARBA" id="ARBA00001970"/>
    </source>
</evidence>
<feature type="transmembrane region" description="Helical" evidence="12">
    <location>
        <begin position="200"/>
        <end position="220"/>
    </location>
</feature>
<dbReference type="Pfam" id="PF03188">
    <property type="entry name" value="Cytochrom_B561"/>
    <property type="match status" value="1"/>
</dbReference>
<dbReference type="Gene3D" id="1.20.120.1770">
    <property type="match status" value="1"/>
</dbReference>
<evidence type="ECO:0000256" key="12">
    <source>
        <dbReference type="SAM" id="Phobius"/>
    </source>
</evidence>
<feature type="transmembrane region" description="Helical" evidence="12">
    <location>
        <begin position="27"/>
        <end position="47"/>
    </location>
</feature>
<comment type="subcellular location">
    <subcellularLocation>
        <location evidence="2">Membrane</location>
        <topology evidence="2">Multi-pass membrane protein</topology>
    </subcellularLocation>
</comment>
<dbReference type="GO" id="GO:0046872">
    <property type="term" value="F:metal ion binding"/>
    <property type="evidence" value="ECO:0007669"/>
    <property type="project" value="UniProtKB-KW"/>
</dbReference>
<evidence type="ECO:0000259" key="13">
    <source>
        <dbReference type="PROSITE" id="PS50939"/>
    </source>
</evidence>
<evidence type="ECO:0000256" key="2">
    <source>
        <dbReference type="ARBA" id="ARBA00004141"/>
    </source>
</evidence>
<sequence length="231" mass="25763">MKEDSIECNSPPVVLFSENNRKVERSIVYSMVHIIAVGLPLVVIIIAQPGTTFIMRTILMEKFGFLMIEAILLFSPQSSLILSTPRATKVKFHWILQTSAWIVALLGFAAIYYNKTLNNKPHFKSWHGIMGFSTVVLISLQSLQGVGVLYYKLPFVSKLKPRQMKQLHAVSGSLVFLVACITLGLGFYSNWFTKNAHFTVVYGSLLSCIALAGVVIGQVYTEYGLRKPGRT</sequence>
<gene>
    <name evidence="14" type="ORF">P5673_024594</name>
</gene>
<comment type="cofactor">
    <cofactor evidence="1">
        <name>heme b</name>
        <dbReference type="ChEBI" id="CHEBI:60344"/>
    </cofactor>
</comment>
<reference evidence="14" key="1">
    <citation type="journal article" date="2023" name="G3 (Bethesda)">
        <title>Whole genome assembly and annotation of the endangered Caribbean coral Acropora cervicornis.</title>
        <authorList>
            <person name="Selwyn J.D."/>
            <person name="Vollmer S.V."/>
        </authorList>
    </citation>
    <scope>NUCLEOTIDE SEQUENCE</scope>
    <source>
        <strain evidence="14">K2</strain>
    </source>
</reference>
<evidence type="ECO:0000313" key="14">
    <source>
        <dbReference type="EMBL" id="KAK2553902.1"/>
    </source>
</evidence>
<feature type="domain" description="Cytochrome b561" evidence="13">
    <location>
        <begin position="23"/>
        <end position="225"/>
    </location>
</feature>
<keyword evidence="5 12" id="KW-0812">Transmembrane</keyword>
<evidence type="ECO:0000256" key="5">
    <source>
        <dbReference type="ARBA" id="ARBA00022692"/>
    </source>
</evidence>
<organism evidence="14 15">
    <name type="scientific">Acropora cervicornis</name>
    <name type="common">Staghorn coral</name>
    <dbReference type="NCBI Taxonomy" id="6130"/>
    <lineage>
        <taxon>Eukaryota</taxon>
        <taxon>Metazoa</taxon>
        <taxon>Cnidaria</taxon>
        <taxon>Anthozoa</taxon>
        <taxon>Hexacorallia</taxon>
        <taxon>Scleractinia</taxon>
        <taxon>Astrocoeniina</taxon>
        <taxon>Acroporidae</taxon>
        <taxon>Acropora</taxon>
    </lineage>
</organism>
<reference evidence="14" key="2">
    <citation type="journal article" date="2023" name="Science">
        <title>Genomic signatures of disease resistance in endangered staghorn corals.</title>
        <authorList>
            <person name="Vollmer S.V."/>
            <person name="Selwyn J.D."/>
            <person name="Despard B.A."/>
            <person name="Roesel C.L."/>
        </authorList>
    </citation>
    <scope>NUCLEOTIDE SEQUENCE</scope>
    <source>
        <strain evidence="14">K2</strain>
    </source>
</reference>
<dbReference type="InterPro" id="IPR045150">
    <property type="entry name" value="CYB561D1/2"/>
</dbReference>
<evidence type="ECO:0000256" key="3">
    <source>
        <dbReference type="ARBA" id="ARBA00022448"/>
    </source>
</evidence>
<keyword evidence="9" id="KW-0408">Iron</keyword>
<dbReference type="GO" id="GO:0016020">
    <property type="term" value="C:membrane"/>
    <property type="evidence" value="ECO:0007669"/>
    <property type="project" value="UniProtKB-SubCell"/>
</dbReference>
<protein>
    <recommendedName>
        <fullName evidence="11">ascorbate ferrireductase (transmembrane)</fullName>
        <ecNumber evidence="11">7.2.1.3</ecNumber>
    </recommendedName>
</protein>
<evidence type="ECO:0000256" key="8">
    <source>
        <dbReference type="ARBA" id="ARBA00022989"/>
    </source>
</evidence>
<dbReference type="CDD" id="cd08761">
    <property type="entry name" value="Cyt_b561_CYB561D2_like"/>
    <property type="match status" value="1"/>
</dbReference>
<feature type="transmembrane region" description="Helical" evidence="12">
    <location>
        <begin position="53"/>
        <end position="74"/>
    </location>
</feature>
<dbReference type="GO" id="GO:0140575">
    <property type="term" value="F:transmembrane monodehydroascorbate reductase activity"/>
    <property type="evidence" value="ECO:0007669"/>
    <property type="project" value="InterPro"/>
</dbReference>
<dbReference type="PANTHER" id="PTHR15422:SF45">
    <property type="entry name" value="CYTOCHROME B561 DOMAIN-CONTAINING PROTEIN"/>
    <property type="match status" value="1"/>
</dbReference>
<feature type="transmembrane region" description="Helical" evidence="12">
    <location>
        <begin position="167"/>
        <end position="188"/>
    </location>
</feature>
<dbReference type="PANTHER" id="PTHR15422">
    <property type="entry name" value="OS05G0565100 PROTEIN"/>
    <property type="match status" value="1"/>
</dbReference>
<evidence type="ECO:0000256" key="9">
    <source>
        <dbReference type="ARBA" id="ARBA00023004"/>
    </source>
</evidence>
<keyword evidence="4" id="KW-0349">Heme</keyword>
<dbReference type="Proteomes" id="UP001249851">
    <property type="component" value="Unassembled WGS sequence"/>
</dbReference>
<accession>A0AAD9Q355</accession>
<feature type="transmembrane region" description="Helical" evidence="12">
    <location>
        <begin position="125"/>
        <end position="151"/>
    </location>
</feature>
<evidence type="ECO:0000256" key="7">
    <source>
        <dbReference type="ARBA" id="ARBA00022982"/>
    </source>
</evidence>
<comment type="caution">
    <text evidence="14">The sequence shown here is derived from an EMBL/GenBank/DDBJ whole genome shotgun (WGS) entry which is preliminary data.</text>
</comment>
<dbReference type="EC" id="7.2.1.3" evidence="11"/>
<proteinExistence type="predicted"/>
<keyword evidence="15" id="KW-1185">Reference proteome</keyword>
<keyword evidence="10 12" id="KW-0472">Membrane</keyword>
<evidence type="ECO:0000256" key="4">
    <source>
        <dbReference type="ARBA" id="ARBA00022617"/>
    </source>
</evidence>
<dbReference type="EMBL" id="JARQWQ010000073">
    <property type="protein sequence ID" value="KAK2553902.1"/>
    <property type="molecule type" value="Genomic_DNA"/>
</dbReference>
<dbReference type="InterPro" id="IPR006593">
    <property type="entry name" value="Cyt_b561/ferric_Rdtase_TM"/>
</dbReference>
<dbReference type="GO" id="GO:0140571">
    <property type="term" value="F:transmembrane ascorbate ferrireductase activity"/>
    <property type="evidence" value="ECO:0007669"/>
    <property type="project" value="UniProtKB-EC"/>
</dbReference>
<evidence type="ECO:0000256" key="11">
    <source>
        <dbReference type="ARBA" id="ARBA00024225"/>
    </source>
</evidence>
<evidence type="ECO:0000256" key="10">
    <source>
        <dbReference type="ARBA" id="ARBA00023136"/>
    </source>
</evidence>